<dbReference type="OrthoDB" id="418112at2759"/>
<gene>
    <name evidence="5" type="ORF">C1SCF055_LOCUS23858</name>
</gene>
<dbReference type="PANTHER" id="PTHR21008">
    <property type="entry name" value="S-ADENOSYLMETHIONINE SENSOR UPSTREAM OF MTORC1-RELATED"/>
    <property type="match status" value="1"/>
</dbReference>
<evidence type="ECO:0000313" key="8">
    <source>
        <dbReference type="Proteomes" id="UP001152797"/>
    </source>
</evidence>
<sequence>MAALAASATLHLQAGQQLDMCKGQSSRSSFVEAGRASLPHAVPCTYKDRTKTLTSTRQGWRQHAKVTFVVLLLAFCPITAGDWHLLLRARNPGGVKVWFQASGWQKSIEVKRQPTKACPAVSILASKRLRRGGHRQAEEACRFLVPRLVEAMNNKEVAHSASTAFIQEAAAVVDDMLLSPGPRRKEFLDGLADMRRPGRCESPARTRRKRVHQALHNLCRYLLDDTERLDSLASVAVCEMRQFVIEVIERKRYLRRLSRRFGQLQQQVLRSTKGSSPDAQLAAAYRDAALGNMRKRWNVAFHEWCVQAIEYYYLLDTELRERWLHGSRGDRPRVTVISEALRKAAPGTNRHQLAQELPTRLKLLDLGSCANYFARHSTFDVTALDLAPAEDSVLQCDVLKLKIGPAGSEPVAEGSHLHQLPAQGFQVAVLALLLSYMPDPSSRANVIAKVRRLLPSDHSGLLVIADTVPSIGRHSEGLPEWVSSVEAAGYRLLQDPQMHFSRKRDVRTGVVNRAACFSFATAQVSGESKVEPLPGLRLLQDDKSNQKDPQDFETMTGSM</sequence>
<dbReference type="EMBL" id="CAMXCT030002336">
    <property type="protein sequence ID" value="CAL4784793.1"/>
    <property type="molecule type" value="Genomic_DNA"/>
</dbReference>
<evidence type="ECO:0000256" key="3">
    <source>
        <dbReference type="ARBA" id="ARBA00022691"/>
    </source>
</evidence>
<keyword evidence="1 7" id="KW-0489">Methyltransferase</keyword>
<evidence type="ECO:0000256" key="2">
    <source>
        <dbReference type="ARBA" id="ARBA00022679"/>
    </source>
</evidence>
<protein>
    <submittedName>
        <fullName evidence="7">S-adenosylmethionine sensor upstream of mTORC1 (DSamtor) (Probable methyltransferase BMT2 homolog)</fullName>
    </submittedName>
</protein>
<evidence type="ECO:0000256" key="1">
    <source>
        <dbReference type="ARBA" id="ARBA00022603"/>
    </source>
</evidence>
<organism evidence="5">
    <name type="scientific">Cladocopium goreaui</name>
    <dbReference type="NCBI Taxonomy" id="2562237"/>
    <lineage>
        <taxon>Eukaryota</taxon>
        <taxon>Sar</taxon>
        <taxon>Alveolata</taxon>
        <taxon>Dinophyceae</taxon>
        <taxon>Suessiales</taxon>
        <taxon>Symbiodiniaceae</taxon>
        <taxon>Cladocopium</taxon>
    </lineage>
</organism>
<dbReference type="GO" id="GO:0032259">
    <property type="term" value="P:methylation"/>
    <property type="evidence" value="ECO:0007669"/>
    <property type="project" value="UniProtKB-KW"/>
</dbReference>
<dbReference type="GO" id="GO:0008168">
    <property type="term" value="F:methyltransferase activity"/>
    <property type="evidence" value="ECO:0007669"/>
    <property type="project" value="UniProtKB-KW"/>
</dbReference>
<keyword evidence="2" id="KW-0808">Transferase</keyword>
<dbReference type="InterPro" id="IPR029063">
    <property type="entry name" value="SAM-dependent_MTases_sf"/>
</dbReference>
<dbReference type="AlphaFoldDB" id="A0A9P1CWA4"/>
<evidence type="ECO:0000313" key="7">
    <source>
        <dbReference type="EMBL" id="CAL4784793.1"/>
    </source>
</evidence>
<dbReference type="EMBL" id="CAMXCT020002336">
    <property type="protein sequence ID" value="CAL1150856.1"/>
    <property type="molecule type" value="Genomic_DNA"/>
</dbReference>
<dbReference type="Proteomes" id="UP001152797">
    <property type="component" value="Unassembled WGS sequence"/>
</dbReference>
<dbReference type="PANTHER" id="PTHR21008:SF0">
    <property type="entry name" value="S-ADENOSYLMETHIONINE SENSOR UPSTREAM OF MTORC1"/>
    <property type="match status" value="1"/>
</dbReference>
<evidence type="ECO:0000256" key="4">
    <source>
        <dbReference type="SAM" id="MobiDB-lite"/>
    </source>
</evidence>
<dbReference type="Pfam" id="PF11968">
    <property type="entry name" value="Bmt2"/>
    <property type="match status" value="1"/>
</dbReference>
<evidence type="ECO:0000313" key="6">
    <source>
        <dbReference type="EMBL" id="CAL1150856.1"/>
    </source>
</evidence>
<dbReference type="SUPFAM" id="SSF53335">
    <property type="entry name" value="S-adenosyl-L-methionine-dependent methyltransferases"/>
    <property type="match status" value="1"/>
</dbReference>
<dbReference type="InterPro" id="IPR021867">
    <property type="entry name" value="Bmt2/SAMTOR"/>
</dbReference>
<feature type="region of interest" description="Disordered" evidence="4">
    <location>
        <begin position="540"/>
        <end position="559"/>
    </location>
</feature>
<dbReference type="GO" id="GO:1904262">
    <property type="term" value="P:negative regulation of TORC1 signaling"/>
    <property type="evidence" value="ECO:0007669"/>
    <property type="project" value="TreeGrafter"/>
</dbReference>
<evidence type="ECO:0000313" key="5">
    <source>
        <dbReference type="EMBL" id="CAI3997481.1"/>
    </source>
</evidence>
<dbReference type="Gene3D" id="3.40.50.150">
    <property type="entry name" value="Vaccinia Virus protein VP39"/>
    <property type="match status" value="1"/>
</dbReference>
<feature type="compositionally biased region" description="Basic and acidic residues" evidence="4">
    <location>
        <begin position="540"/>
        <end position="550"/>
    </location>
</feature>
<keyword evidence="8" id="KW-1185">Reference proteome</keyword>
<proteinExistence type="predicted"/>
<accession>A0A9P1CWA4</accession>
<reference evidence="5" key="1">
    <citation type="submission" date="2022-10" db="EMBL/GenBank/DDBJ databases">
        <authorList>
            <person name="Chen Y."/>
            <person name="Dougan E. K."/>
            <person name="Chan C."/>
            <person name="Rhodes N."/>
            <person name="Thang M."/>
        </authorList>
    </citation>
    <scope>NUCLEOTIDE SEQUENCE</scope>
</reference>
<reference evidence="6" key="2">
    <citation type="submission" date="2024-04" db="EMBL/GenBank/DDBJ databases">
        <authorList>
            <person name="Chen Y."/>
            <person name="Shah S."/>
            <person name="Dougan E. K."/>
            <person name="Thang M."/>
            <person name="Chan C."/>
        </authorList>
    </citation>
    <scope>NUCLEOTIDE SEQUENCE [LARGE SCALE GENOMIC DNA]</scope>
</reference>
<keyword evidence="3" id="KW-0949">S-adenosyl-L-methionine</keyword>
<dbReference type="EMBL" id="CAMXCT010002336">
    <property type="protein sequence ID" value="CAI3997481.1"/>
    <property type="molecule type" value="Genomic_DNA"/>
</dbReference>
<comment type="caution">
    <text evidence="5">The sequence shown here is derived from an EMBL/GenBank/DDBJ whole genome shotgun (WGS) entry which is preliminary data.</text>
</comment>
<name>A0A9P1CWA4_9DINO</name>